<keyword evidence="2" id="KW-0547">Nucleotide-binding</keyword>
<keyword evidence="3 5" id="KW-0067">ATP-binding</keyword>
<gene>
    <name evidence="5" type="ORF">K7J14_10655</name>
</gene>
<dbReference type="PROSITE" id="PS00211">
    <property type="entry name" value="ABC_TRANSPORTER_1"/>
    <property type="match status" value="1"/>
</dbReference>
<evidence type="ECO:0000256" key="1">
    <source>
        <dbReference type="ARBA" id="ARBA00022448"/>
    </source>
</evidence>
<evidence type="ECO:0000256" key="3">
    <source>
        <dbReference type="ARBA" id="ARBA00022840"/>
    </source>
</evidence>
<dbReference type="InterPro" id="IPR003593">
    <property type="entry name" value="AAA+_ATPase"/>
</dbReference>
<evidence type="ECO:0000313" key="5">
    <source>
        <dbReference type="EMBL" id="MCD1655159.1"/>
    </source>
</evidence>
<dbReference type="InterPro" id="IPR003439">
    <property type="entry name" value="ABC_transporter-like_ATP-bd"/>
</dbReference>
<accession>A0AAE3EKI1</accession>
<name>A0AAE3EKI1_9SPIR</name>
<evidence type="ECO:0000256" key="2">
    <source>
        <dbReference type="ARBA" id="ARBA00022741"/>
    </source>
</evidence>
<comment type="caution">
    <text evidence="5">The sequence shown here is derived from an EMBL/GenBank/DDBJ whole genome shotgun (WGS) entry which is preliminary data.</text>
</comment>
<dbReference type="GO" id="GO:0005524">
    <property type="term" value="F:ATP binding"/>
    <property type="evidence" value="ECO:0007669"/>
    <property type="project" value="UniProtKB-KW"/>
</dbReference>
<dbReference type="InterPro" id="IPR050093">
    <property type="entry name" value="ABC_SmlMolc_Importer"/>
</dbReference>
<evidence type="ECO:0000313" key="6">
    <source>
        <dbReference type="Proteomes" id="UP001198163"/>
    </source>
</evidence>
<protein>
    <submittedName>
        <fullName evidence="5">ATP-binding cassette domain-containing protein</fullName>
    </submittedName>
</protein>
<organism evidence="5 6">
    <name type="scientific">Teretinema zuelzerae</name>
    <dbReference type="NCBI Taxonomy" id="156"/>
    <lineage>
        <taxon>Bacteria</taxon>
        <taxon>Pseudomonadati</taxon>
        <taxon>Spirochaetota</taxon>
        <taxon>Spirochaetia</taxon>
        <taxon>Spirochaetales</taxon>
        <taxon>Treponemataceae</taxon>
        <taxon>Teretinema</taxon>
    </lineage>
</organism>
<dbReference type="InterPro" id="IPR027417">
    <property type="entry name" value="P-loop_NTPase"/>
</dbReference>
<dbReference type="PANTHER" id="PTHR42781">
    <property type="entry name" value="SPERMIDINE/PUTRESCINE IMPORT ATP-BINDING PROTEIN POTA"/>
    <property type="match status" value="1"/>
</dbReference>
<sequence length="359" mass="39109">MSVTARFTKKLSNMTLDISFEAGGGKIALIGESGSGKSMTLKCIAGIETPDEGIIEIDGETVFDSSRKINLPPRLRGCGYLFQSYALFPRLSARKNIELALSCSPAEMRNISDDLLRRFGLWDVRDRKPSFMSGGQQQRLALARMLAPSPRVLFLDEPFSALDRVVKERVEEELRESLSAFPGTVVLVTHDKDEAYRFCDAMIVVHAGTVAEQGGRDALFGGCATAQCARLTGCSNISRAVRAGEKRIAVPDWGLLLETSSPVPDGDFFAGVRPHAIRERTRGDLSNCQVFERLSRVESPHSVSERLVSCTPPGFAGGDRGTRIPLIREYGVSARPKAGEADGTQTVLHIPPESVLILK</sequence>
<dbReference type="Gene3D" id="3.40.50.300">
    <property type="entry name" value="P-loop containing nucleotide triphosphate hydrolases"/>
    <property type="match status" value="1"/>
</dbReference>
<dbReference type="SUPFAM" id="SSF52540">
    <property type="entry name" value="P-loop containing nucleoside triphosphate hydrolases"/>
    <property type="match status" value="1"/>
</dbReference>
<dbReference type="AlphaFoldDB" id="A0AAE3EKI1"/>
<reference evidence="5" key="1">
    <citation type="submission" date="2021-08" db="EMBL/GenBank/DDBJ databases">
        <title>Comparative analyses of Brucepasteria parasyntrophica and Teretinema zuelzerae.</title>
        <authorList>
            <person name="Song Y."/>
            <person name="Brune A."/>
        </authorList>
    </citation>
    <scope>NUCLEOTIDE SEQUENCE</scope>
    <source>
        <strain evidence="5">DSM 1903</strain>
    </source>
</reference>
<feature type="domain" description="ABC transporter" evidence="4">
    <location>
        <begin position="1"/>
        <end position="232"/>
    </location>
</feature>
<dbReference type="Proteomes" id="UP001198163">
    <property type="component" value="Unassembled WGS sequence"/>
</dbReference>
<dbReference type="SMART" id="SM00382">
    <property type="entry name" value="AAA"/>
    <property type="match status" value="1"/>
</dbReference>
<dbReference type="PROSITE" id="PS50893">
    <property type="entry name" value="ABC_TRANSPORTER_2"/>
    <property type="match status" value="1"/>
</dbReference>
<dbReference type="GO" id="GO:0016887">
    <property type="term" value="F:ATP hydrolysis activity"/>
    <property type="evidence" value="ECO:0007669"/>
    <property type="project" value="InterPro"/>
</dbReference>
<dbReference type="PANTHER" id="PTHR42781:SF4">
    <property type="entry name" value="SPERMIDINE_PUTRESCINE IMPORT ATP-BINDING PROTEIN POTA"/>
    <property type="match status" value="1"/>
</dbReference>
<proteinExistence type="predicted"/>
<keyword evidence="1" id="KW-0813">Transport</keyword>
<dbReference type="Pfam" id="PF00005">
    <property type="entry name" value="ABC_tran"/>
    <property type="match status" value="1"/>
</dbReference>
<keyword evidence="6" id="KW-1185">Reference proteome</keyword>
<dbReference type="RefSeq" id="WP_230755996.1">
    <property type="nucleotide sequence ID" value="NZ_JAINWA010000003.1"/>
</dbReference>
<evidence type="ECO:0000259" key="4">
    <source>
        <dbReference type="PROSITE" id="PS50893"/>
    </source>
</evidence>
<dbReference type="EMBL" id="JAINWA010000003">
    <property type="protein sequence ID" value="MCD1655159.1"/>
    <property type="molecule type" value="Genomic_DNA"/>
</dbReference>
<dbReference type="InterPro" id="IPR017871">
    <property type="entry name" value="ABC_transporter-like_CS"/>
</dbReference>